<dbReference type="Proteomes" id="UP000515570">
    <property type="component" value="Chromosome"/>
</dbReference>
<sequence>MADSELTNAERWEVEQAAQQELDRIERSAGKDGRSWWQANKRWTVALLPAIAAVIAASSFRYFHVYQPNTFSEAVSVAAGETAHFDREFVTEEHTFRRAAEVEVFAVQKLEEIDFPDFQPTADVELWAVATSWKAQPDITLSWCETWLTDTNGTSYGNYSELIGDKNFDKNFSSMYACVPPEATGPDAPSIFDPDPQEDPDNKRPETWRKVNVFALPPGVTPKTLQIAWEKPFYLQLELPEPGTDIVPKN</sequence>
<keyword evidence="2" id="KW-1133">Transmembrane helix</keyword>
<gene>
    <name evidence="3" type="ORF">HW450_12225</name>
</gene>
<proteinExistence type="predicted"/>
<feature type="region of interest" description="Disordered" evidence="1">
    <location>
        <begin position="183"/>
        <end position="206"/>
    </location>
</feature>
<accession>A0A7G5FEN5</accession>
<dbReference type="EMBL" id="CP059833">
    <property type="protein sequence ID" value="QMV85076.1"/>
    <property type="molecule type" value="Genomic_DNA"/>
</dbReference>
<evidence type="ECO:0000313" key="4">
    <source>
        <dbReference type="Proteomes" id="UP000515570"/>
    </source>
</evidence>
<dbReference type="AlphaFoldDB" id="A0A7G5FEN5"/>
<evidence type="ECO:0000313" key="3">
    <source>
        <dbReference type="EMBL" id="QMV85076.1"/>
    </source>
</evidence>
<keyword evidence="4" id="KW-1185">Reference proteome</keyword>
<name>A0A7G5FEN5_9CORY</name>
<organism evidence="3 4">
    <name type="scientific">Corynebacterium hindlerae</name>
    <dbReference type="NCBI Taxonomy" id="699041"/>
    <lineage>
        <taxon>Bacteria</taxon>
        <taxon>Bacillati</taxon>
        <taxon>Actinomycetota</taxon>
        <taxon>Actinomycetes</taxon>
        <taxon>Mycobacteriales</taxon>
        <taxon>Corynebacteriaceae</taxon>
        <taxon>Corynebacterium</taxon>
    </lineage>
</organism>
<evidence type="ECO:0000256" key="1">
    <source>
        <dbReference type="SAM" id="MobiDB-lite"/>
    </source>
</evidence>
<feature type="transmembrane region" description="Helical" evidence="2">
    <location>
        <begin position="43"/>
        <end position="63"/>
    </location>
</feature>
<reference evidence="3 4" key="1">
    <citation type="submission" date="2020-07" db="EMBL/GenBank/DDBJ databases">
        <title>non toxigenic Corynebacterium sp. nov from a clinical source.</title>
        <authorList>
            <person name="Bernier A.-M."/>
            <person name="Bernard K."/>
        </authorList>
    </citation>
    <scope>NUCLEOTIDE SEQUENCE [LARGE SCALE GENOMIC DNA]</scope>
    <source>
        <strain evidence="4">NML 93-0612</strain>
    </source>
</reference>
<evidence type="ECO:0000256" key="2">
    <source>
        <dbReference type="SAM" id="Phobius"/>
    </source>
</evidence>
<dbReference type="RefSeq" id="WP_182385882.1">
    <property type="nucleotide sequence ID" value="NZ_CP059833.1"/>
</dbReference>
<protein>
    <submittedName>
        <fullName evidence="3">Uncharacterized protein</fullName>
    </submittedName>
</protein>
<keyword evidence="2" id="KW-0812">Transmembrane</keyword>
<keyword evidence="2" id="KW-0472">Membrane</keyword>